<dbReference type="PRINTS" id="PR00793">
    <property type="entry name" value="PROAMNOPTASE"/>
</dbReference>
<evidence type="ECO:0000256" key="2">
    <source>
        <dbReference type="ARBA" id="ARBA00010088"/>
    </source>
</evidence>
<comment type="catalytic activity">
    <reaction evidence="1">
        <text>Release of N-terminal proline from a peptide.</text>
        <dbReference type="EC" id="3.4.11.5"/>
    </reaction>
</comment>
<dbReference type="InterPro" id="IPR002410">
    <property type="entry name" value="Peptidase_S33"/>
</dbReference>
<dbReference type="GO" id="GO:0006508">
    <property type="term" value="P:proteolysis"/>
    <property type="evidence" value="ECO:0007669"/>
    <property type="project" value="InterPro"/>
</dbReference>
<accession>A0A939HK38</accession>
<feature type="active site" description="Nucleophile" evidence="8">
    <location>
        <position position="99"/>
    </location>
</feature>
<dbReference type="Pfam" id="PF00561">
    <property type="entry name" value="Abhydrolase_1"/>
    <property type="match status" value="1"/>
</dbReference>
<dbReference type="InterPro" id="IPR005945">
    <property type="entry name" value="Pro_imino_pep"/>
</dbReference>
<dbReference type="NCBIfam" id="TIGR01250">
    <property type="entry name" value="pro_imino_pep_2"/>
    <property type="match status" value="1"/>
</dbReference>
<dbReference type="Proteomes" id="UP000664164">
    <property type="component" value="Unassembled WGS sequence"/>
</dbReference>
<dbReference type="AlphaFoldDB" id="A0A939HK38"/>
<dbReference type="PANTHER" id="PTHR43798">
    <property type="entry name" value="MONOACYLGLYCEROL LIPASE"/>
    <property type="match status" value="1"/>
</dbReference>
<dbReference type="RefSeq" id="WP_207616540.1">
    <property type="nucleotide sequence ID" value="NZ_JAFNLL010000028.1"/>
</dbReference>
<evidence type="ECO:0000256" key="4">
    <source>
        <dbReference type="ARBA" id="ARBA00021843"/>
    </source>
</evidence>
<keyword evidence="5 7" id="KW-0378">Hydrolase</keyword>
<evidence type="ECO:0000313" key="10">
    <source>
        <dbReference type="EMBL" id="MBO1268748.1"/>
    </source>
</evidence>
<sequence>MSDGYVEVRGGRVWYQVVGDGMQNPLVTIHGGPGATHDYLEPLEALADERKVVFYDQLGAGKSDAPDDLSLWTNDRLVDELATVLDALGLSGVHLLGQSWGTIVAAEYALRSPERLASLVLSDPCLSIPRYAAGAAALRAALPADVQAVLDRHEAAGTTDSEEYEDATMEFYRRHLCRLDPWPDSLMRTFGQLNQTIYDRMQGPNEFVITGIHKDYDITDRLGGLTIPTLFICGRYDETRPEDTKFYQSLVPGSELVIFEESSHLPHLEEPERYAHALREFLHRCEV</sequence>
<protein>
    <recommendedName>
        <fullName evidence="4">Proline iminopeptidase</fullName>
        <ecNumber evidence="3">3.4.11.5</ecNumber>
    </recommendedName>
    <alternativeName>
        <fullName evidence="6">Prolyl aminopeptidase</fullName>
    </alternativeName>
</protein>
<dbReference type="InterPro" id="IPR029058">
    <property type="entry name" value="AB_hydrolase_fold"/>
</dbReference>
<dbReference type="EMBL" id="JAFNLL010000028">
    <property type="protein sequence ID" value="MBO1268748.1"/>
    <property type="molecule type" value="Genomic_DNA"/>
</dbReference>
<name>A0A939HK38_9MICC</name>
<dbReference type="GO" id="GO:0004177">
    <property type="term" value="F:aminopeptidase activity"/>
    <property type="evidence" value="ECO:0007669"/>
    <property type="project" value="UniProtKB-EC"/>
</dbReference>
<dbReference type="Gene3D" id="3.40.50.1820">
    <property type="entry name" value="alpha/beta hydrolase"/>
    <property type="match status" value="1"/>
</dbReference>
<evidence type="ECO:0000313" key="11">
    <source>
        <dbReference type="Proteomes" id="UP000664164"/>
    </source>
</evidence>
<feature type="active site" description="Proton donor" evidence="8">
    <location>
        <position position="264"/>
    </location>
</feature>
<dbReference type="GO" id="GO:0016020">
    <property type="term" value="C:membrane"/>
    <property type="evidence" value="ECO:0007669"/>
    <property type="project" value="TreeGrafter"/>
</dbReference>
<evidence type="ECO:0000256" key="8">
    <source>
        <dbReference type="PIRSR" id="PIRSR005539-1"/>
    </source>
</evidence>
<evidence type="ECO:0000256" key="1">
    <source>
        <dbReference type="ARBA" id="ARBA00001585"/>
    </source>
</evidence>
<comment type="similarity">
    <text evidence="2 7">Belongs to the peptidase S33 family.</text>
</comment>
<gene>
    <name evidence="10" type="ORF">J1902_12315</name>
</gene>
<comment type="caution">
    <text evidence="10">The sequence shown here is derived from an EMBL/GenBank/DDBJ whole genome shotgun (WGS) entry which is preliminary data.</text>
</comment>
<feature type="active site" evidence="8">
    <location>
        <position position="237"/>
    </location>
</feature>
<reference evidence="10" key="1">
    <citation type="submission" date="2021-03" db="EMBL/GenBank/DDBJ databases">
        <title>A new species, PO-11, isolated from a karst cave deposit.</title>
        <authorList>
            <person name="Zhaoxiaoyong W."/>
        </authorList>
    </citation>
    <scope>NUCLEOTIDE SEQUENCE</scope>
    <source>
        <strain evidence="10">PO-11</strain>
    </source>
</reference>
<keyword evidence="11" id="KW-1185">Reference proteome</keyword>
<dbReference type="PIRSF" id="PIRSF005539">
    <property type="entry name" value="Pept_S33_TRI_F1"/>
    <property type="match status" value="1"/>
</dbReference>
<dbReference type="PANTHER" id="PTHR43798:SF33">
    <property type="entry name" value="HYDROLASE, PUTATIVE (AFU_ORTHOLOGUE AFUA_2G14860)-RELATED"/>
    <property type="match status" value="1"/>
</dbReference>
<dbReference type="InterPro" id="IPR000073">
    <property type="entry name" value="AB_hydrolase_1"/>
</dbReference>
<evidence type="ECO:0000259" key="9">
    <source>
        <dbReference type="Pfam" id="PF00561"/>
    </source>
</evidence>
<feature type="domain" description="AB hydrolase-1" evidence="9">
    <location>
        <begin position="24"/>
        <end position="271"/>
    </location>
</feature>
<dbReference type="InterPro" id="IPR050266">
    <property type="entry name" value="AB_hydrolase_sf"/>
</dbReference>
<dbReference type="EC" id="3.4.11.5" evidence="3"/>
<evidence type="ECO:0000256" key="6">
    <source>
        <dbReference type="ARBA" id="ARBA00029605"/>
    </source>
</evidence>
<evidence type="ECO:0000256" key="5">
    <source>
        <dbReference type="ARBA" id="ARBA00022801"/>
    </source>
</evidence>
<dbReference type="PRINTS" id="PR00111">
    <property type="entry name" value="ABHYDROLASE"/>
</dbReference>
<evidence type="ECO:0000256" key="3">
    <source>
        <dbReference type="ARBA" id="ARBA00012568"/>
    </source>
</evidence>
<organism evidence="10 11">
    <name type="scientific">Arthrobacter cavernae</name>
    <dbReference type="NCBI Taxonomy" id="2817681"/>
    <lineage>
        <taxon>Bacteria</taxon>
        <taxon>Bacillati</taxon>
        <taxon>Actinomycetota</taxon>
        <taxon>Actinomycetes</taxon>
        <taxon>Micrococcales</taxon>
        <taxon>Micrococcaceae</taxon>
        <taxon>Arthrobacter</taxon>
    </lineage>
</organism>
<evidence type="ECO:0000256" key="7">
    <source>
        <dbReference type="PIRNR" id="PIRNR005539"/>
    </source>
</evidence>
<proteinExistence type="inferred from homology"/>
<dbReference type="SUPFAM" id="SSF53474">
    <property type="entry name" value="alpha/beta-Hydrolases"/>
    <property type="match status" value="1"/>
</dbReference>